<name>A0A6A5SIL1_9PLEO</name>
<gene>
    <name evidence="2" type="ORF">EJ02DRAFT_456951</name>
</gene>
<evidence type="ECO:0000313" key="3">
    <source>
        <dbReference type="Proteomes" id="UP000800038"/>
    </source>
</evidence>
<dbReference type="OrthoDB" id="3928484at2759"/>
<organism evidence="2 3">
    <name type="scientific">Clathrospora elynae</name>
    <dbReference type="NCBI Taxonomy" id="706981"/>
    <lineage>
        <taxon>Eukaryota</taxon>
        <taxon>Fungi</taxon>
        <taxon>Dikarya</taxon>
        <taxon>Ascomycota</taxon>
        <taxon>Pezizomycotina</taxon>
        <taxon>Dothideomycetes</taxon>
        <taxon>Pleosporomycetidae</taxon>
        <taxon>Pleosporales</taxon>
        <taxon>Diademaceae</taxon>
        <taxon>Clathrospora</taxon>
    </lineage>
</organism>
<sequence>MKFTIAITALLSAVPYLVQGIALPEASPEFSLSTGNETVPFTRTVDLLSKRADDEWLMVIYNNGKPEDQCGGVANNFNGKSNLCEGLGGVTGKICADLKVQANVGFASCEFNFKADGTSCGGDSLKKTTVDKGKDSNGVVIPDNVRFVSVTCS</sequence>
<protein>
    <submittedName>
        <fullName evidence="2">Uncharacterized protein</fullName>
    </submittedName>
</protein>
<keyword evidence="3" id="KW-1185">Reference proteome</keyword>
<feature type="signal peptide" evidence="1">
    <location>
        <begin position="1"/>
        <end position="20"/>
    </location>
</feature>
<dbReference type="AlphaFoldDB" id="A0A6A5SIL1"/>
<keyword evidence="1" id="KW-0732">Signal</keyword>
<evidence type="ECO:0000313" key="2">
    <source>
        <dbReference type="EMBL" id="KAF1939448.1"/>
    </source>
</evidence>
<reference evidence="2" key="1">
    <citation type="journal article" date="2020" name="Stud. Mycol.">
        <title>101 Dothideomycetes genomes: a test case for predicting lifestyles and emergence of pathogens.</title>
        <authorList>
            <person name="Haridas S."/>
            <person name="Albert R."/>
            <person name="Binder M."/>
            <person name="Bloem J."/>
            <person name="Labutti K."/>
            <person name="Salamov A."/>
            <person name="Andreopoulos B."/>
            <person name="Baker S."/>
            <person name="Barry K."/>
            <person name="Bills G."/>
            <person name="Bluhm B."/>
            <person name="Cannon C."/>
            <person name="Castanera R."/>
            <person name="Culley D."/>
            <person name="Daum C."/>
            <person name="Ezra D."/>
            <person name="Gonzalez J."/>
            <person name="Henrissat B."/>
            <person name="Kuo A."/>
            <person name="Liang C."/>
            <person name="Lipzen A."/>
            <person name="Lutzoni F."/>
            <person name="Magnuson J."/>
            <person name="Mondo S."/>
            <person name="Nolan M."/>
            <person name="Ohm R."/>
            <person name="Pangilinan J."/>
            <person name="Park H.-J."/>
            <person name="Ramirez L."/>
            <person name="Alfaro M."/>
            <person name="Sun H."/>
            <person name="Tritt A."/>
            <person name="Yoshinaga Y."/>
            <person name="Zwiers L.-H."/>
            <person name="Turgeon B."/>
            <person name="Goodwin S."/>
            <person name="Spatafora J."/>
            <person name="Crous P."/>
            <person name="Grigoriev I."/>
        </authorList>
    </citation>
    <scope>NUCLEOTIDE SEQUENCE</scope>
    <source>
        <strain evidence="2">CBS 161.51</strain>
    </source>
</reference>
<dbReference type="Proteomes" id="UP000800038">
    <property type="component" value="Unassembled WGS sequence"/>
</dbReference>
<accession>A0A6A5SIL1</accession>
<dbReference type="EMBL" id="ML976081">
    <property type="protein sequence ID" value="KAF1939448.1"/>
    <property type="molecule type" value="Genomic_DNA"/>
</dbReference>
<proteinExistence type="predicted"/>
<evidence type="ECO:0000256" key="1">
    <source>
        <dbReference type="SAM" id="SignalP"/>
    </source>
</evidence>
<feature type="chain" id="PRO_5025467192" evidence="1">
    <location>
        <begin position="21"/>
        <end position="153"/>
    </location>
</feature>